<proteinExistence type="predicted"/>
<dbReference type="PROSITE" id="PS51710">
    <property type="entry name" value="G_OBG"/>
    <property type="match status" value="1"/>
</dbReference>
<dbReference type="InterPro" id="IPR006073">
    <property type="entry name" value="GTP-bd"/>
</dbReference>
<dbReference type="AlphaFoldDB" id="A0A0R0LVX6"/>
<dbReference type="GO" id="GO:0005730">
    <property type="term" value="C:nucleolus"/>
    <property type="evidence" value="ECO:0007669"/>
    <property type="project" value="UniProtKB-SubCell"/>
</dbReference>
<comment type="caution">
    <text evidence="8">The sequence shown here is derived from an EMBL/GenBank/DDBJ whole genome shotgun (WGS) entry which is preliminary data.</text>
</comment>
<dbReference type="Gene3D" id="3.40.50.300">
    <property type="entry name" value="P-loop containing nucleotide triphosphate hydrolases"/>
    <property type="match status" value="1"/>
</dbReference>
<dbReference type="GO" id="GO:0000054">
    <property type="term" value="P:ribosomal subunit export from nucleus"/>
    <property type="evidence" value="ECO:0007669"/>
    <property type="project" value="EnsemblFungi"/>
</dbReference>
<keyword evidence="9" id="KW-1185">Reference proteome</keyword>
<evidence type="ECO:0000313" key="8">
    <source>
        <dbReference type="EMBL" id="KRH93523.1"/>
    </source>
</evidence>
<evidence type="ECO:0000256" key="6">
    <source>
        <dbReference type="SAM" id="MobiDB-lite"/>
    </source>
</evidence>
<dbReference type="InterPro" id="IPR041623">
    <property type="entry name" value="NOG1_N"/>
</dbReference>
<dbReference type="Gene3D" id="1.20.120.1190">
    <property type="match status" value="1"/>
</dbReference>
<dbReference type="SUPFAM" id="SSF52540">
    <property type="entry name" value="P-loop containing nucleoside triphosphate hydrolases"/>
    <property type="match status" value="1"/>
</dbReference>
<protein>
    <submittedName>
        <fullName evidence="8">GTP-binding protein CRFG/NOG1 (ODN superfamily)</fullName>
    </submittedName>
</protein>
<feature type="region of interest" description="Disordered" evidence="6">
    <location>
        <begin position="488"/>
        <end position="521"/>
    </location>
</feature>
<dbReference type="InterPro" id="IPR027417">
    <property type="entry name" value="P-loop_NTPase"/>
</dbReference>
<dbReference type="PRINTS" id="PR00326">
    <property type="entry name" value="GTP1OBG"/>
</dbReference>
<evidence type="ECO:0000256" key="1">
    <source>
        <dbReference type="ARBA" id="ARBA00004604"/>
    </source>
</evidence>
<dbReference type="InterPro" id="IPR010674">
    <property type="entry name" value="NOG1_Rossman_fold_dom"/>
</dbReference>
<dbReference type="GO" id="GO:0005737">
    <property type="term" value="C:cytoplasm"/>
    <property type="evidence" value="ECO:0007669"/>
    <property type="project" value="EnsemblFungi"/>
</dbReference>
<dbReference type="GO" id="GO:0030687">
    <property type="term" value="C:preribosome, large subunit precursor"/>
    <property type="evidence" value="ECO:0007669"/>
    <property type="project" value="EnsemblFungi"/>
</dbReference>
<evidence type="ECO:0000256" key="2">
    <source>
        <dbReference type="ARBA" id="ARBA00022517"/>
    </source>
</evidence>
<evidence type="ECO:0000256" key="5">
    <source>
        <dbReference type="ARBA" id="ARBA00023242"/>
    </source>
</evidence>
<feature type="compositionally biased region" description="Basic and acidic residues" evidence="6">
    <location>
        <begin position="493"/>
        <end position="514"/>
    </location>
</feature>
<dbReference type="Pfam" id="PF06858">
    <property type="entry name" value="NOG1"/>
    <property type="match status" value="1"/>
</dbReference>
<dbReference type="PANTHER" id="PTHR45759">
    <property type="entry name" value="NUCLEOLAR GTP-BINDING PROTEIN 1"/>
    <property type="match status" value="1"/>
</dbReference>
<dbReference type="Proteomes" id="UP000051530">
    <property type="component" value="Unassembled WGS sequence"/>
</dbReference>
<dbReference type="InterPro" id="IPR012973">
    <property type="entry name" value="NOG_C"/>
</dbReference>
<dbReference type="Pfam" id="PF17835">
    <property type="entry name" value="NOG1_N"/>
    <property type="match status" value="1"/>
</dbReference>
<sequence length="521" mass="60569">MFDFKAIKRVPQNITDIVLSATQRKTPTVIRKTHPLPKIRSFYTRKIKFCSNEYIRQLTVIISSFPHVDDIHPFYNDLINVLYDKSQFKTALGHLNTTKKFIKNIATEYIRLVKYGTSLFACKQLKVAAFGKMTKYCEKLKDTLAYLEEVRQHMSRLPVIFPEKRTLLLIGLPNTGKSSFMNILSSADVDVQPYPFTTRSLYLGHFVFNELDWQIIDSPGLLNTDLAKMNNIEMQSVTALAHINSKILFFIDISGTSGYSIKEQIDLYNGIAPLIERNMLIVLSKSDLHDSHGFNLGSLNSSGEHGLLKEFLNGKDFFSCSAHFPVSVHQVKEEACNIHLDQSVSEKMNKTLPLNKLNIIEPEIIPEKSEKMLRTEKIITEKDLERNNDNYIFDERDNYLIKDKHDIIPEIYNGMNISDYLNKEFNQYEAEQIIQKSKEILNKDYDIFDPSVKNELDKRIKVTNIIAKENKRSNVSEHLRNNVRKLRSQIPDAPKKIREPRQFIEKQKKPEYNMRPKHLYR</sequence>
<keyword evidence="4" id="KW-0342">GTP-binding</keyword>
<dbReference type="GO" id="GO:1902626">
    <property type="term" value="P:assembly of large subunit precursor of preribosome"/>
    <property type="evidence" value="ECO:0007669"/>
    <property type="project" value="EnsemblFungi"/>
</dbReference>
<evidence type="ECO:0000256" key="3">
    <source>
        <dbReference type="ARBA" id="ARBA00022741"/>
    </source>
</evidence>
<accession>A0A0R0LVX6</accession>
<comment type="subcellular location">
    <subcellularLocation>
        <location evidence="1">Nucleus</location>
        <location evidence="1">Nucleolus</location>
    </subcellularLocation>
</comment>
<dbReference type="VEuPathDB" id="MicrosporidiaDB:M153_798000699"/>
<dbReference type="CDD" id="cd01897">
    <property type="entry name" value="NOG"/>
    <property type="match status" value="1"/>
</dbReference>
<evidence type="ECO:0000259" key="7">
    <source>
        <dbReference type="PROSITE" id="PS51710"/>
    </source>
</evidence>
<evidence type="ECO:0000313" key="9">
    <source>
        <dbReference type="Proteomes" id="UP000051530"/>
    </source>
</evidence>
<dbReference type="OrthoDB" id="415015at2759"/>
<dbReference type="GO" id="GO:0006364">
    <property type="term" value="P:rRNA processing"/>
    <property type="evidence" value="ECO:0007669"/>
    <property type="project" value="EnsemblFungi"/>
</dbReference>
<dbReference type="GO" id="GO:0005525">
    <property type="term" value="F:GTP binding"/>
    <property type="evidence" value="ECO:0007669"/>
    <property type="project" value="UniProtKB-KW"/>
</dbReference>
<organism evidence="8 9">
    <name type="scientific">Pseudoloma neurophilia</name>
    <dbReference type="NCBI Taxonomy" id="146866"/>
    <lineage>
        <taxon>Eukaryota</taxon>
        <taxon>Fungi</taxon>
        <taxon>Fungi incertae sedis</taxon>
        <taxon>Microsporidia</taxon>
        <taxon>Pseudoloma</taxon>
    </lineage>
</organism>
<keyword evidence="2" id="KW-0690">Ribosome biogenesis</keyword>
<reference evidence="8 9" key="1">
    <citation type="submission" date="2015-07" db="EMBL/GenBank/DDBJ databases">
        <title>The genome of Pseudoloma neurophilia, a relevant intracellular parasite of the zebrafish.</title>
        <authorList>
            <person name="Ndikumana S."/>
            <person name="Pelin A."/>
            <person name="Sanders J."/>
            <person name="Corradi N."/>
        </authorList>
    </citation>
    <scope>NUCLEOTIDE SEQUENCE [LARGE SCALE GENOMIC DNA]</scope>
    <source>
        <strain evidence="8 9">MK1</strain>
    </source>
</reference>
<evidence type="ECO:0000256" key="4">
    <source>
        <dbReference type="ARBA" id="ARBA00023134"/>
    </source>
</evidence>
<name>A0A0R0LVX6_9MICR</name>
<keyword evidence="5" id="KW-0539">Nucleus</keyword>
<dbReference type="EMBL" id="LGUB01000306">
    <property type="protein sequence ID" value="KRH93523.1"/>
    <property type="molecule type" value="Genomic_DNA"/>
</dbReference>
<feature type="domain" description="OBG-type G" evidence="7">
    <location>
        <begin position="165"/>
        <end position="340"/>
    </location>
</feature>
<gene>
    <name evidence="8" type="ORF">M153_798000699</name>
</gene>
<keyword evidence="3" id="KW-0547">Nucleotide-binding</keyword>
<dbReference type="InterPro" id="IPR031167">
    <property type="entry name" value="G_OBG"/>
</dbReference>
<dbReference type="Pfam" id="PF08155">
    <property type="entry name" value="NOGCT"/>
    <property type="match status" value="1"/>
</dbReference>